<keyword evidence="1" id="KW-0732">Signal</keyword>
<evidence type="ECO:0000313" key="2">
    <source>
        <dbReference type="EMBL" id="RBP84616.1"/>
    </source>
</evidence>
<dbReference type="Pfam" id="PF16234">
    <property type="entry name" value="DUF4892"/>
    <property type="match status" value="1"/>
</dbReference>
<dbReference type="OrthoDB" id="5741786at2"/>
<dbReference type="RefSeq" id="WP_113915532.1">
    <property type="nucleotide sequence ID" value="NZ_QNSE01000003.1"/>
</dbReference>
<dbReference type="AlphaFoldDB" id="A0A366JC89"/>
<keyword evidence="3" id="KW-1185">Reference proteome</keyword>
<feature type="chain" id="PRO_5016778230" evidence="1">
    <location>
        <begin position="21"/>
        <end position="265"/>
    </location>
</feature>
<sequence length="265" mass="29464">MVKFRGALCLLAAFSSVSFAGELGVEPYRDAQLVKSNSQAERLVEVPLSKIRRAGSGWEPESVIRLKGDYFSSLYKINRNALLSDVYSHYRSQMLSDGRSILFECESRSCGSSNAWANNFFGDYLLYGSDQSQSLLVVKNNKQEIYQILYLNRRGAGDVMVRLDEVKSVESNDTEFEIVAQMDVEDIPRIRRFVNDLPAGQNVVGFVTSQKSGTISAVESGDRLISTLSAGLGDRLKSKVRFINLADLGRESLGVNSISFVYVRP</sequence>
<organism evidence="2 3">
    <name type="scientific">Marinomonas rhizomae</name>
    <dbReference type="NCBI Taxonomy" id="491948"/>
    <lineage>
        <taxon>Bacteria</taxon>
        <taxon>Pseudomonadati</taxon>
        <taxon>Pseudomonadota</taxon>
        <taxon>Gammaproteobacteria</taxon>
        <taxon>Oceanospirillales</taxon>
        <taxon>Oceanospirillaceae</taxon>
        <taxon>Marinomonas</taxon>
    </lineage>
</organism>
<evidence type="ECO:0000313" key="3">
    <source>
        <dbReference type="Proteomes" id="UP000252792"/>
    </source>
</evidence>
<dbReference type="InterPro" id="IPR032608">
    <property type="entry name" value="DUF4892"/>
</dbReference>
<dbReference type="Proteomes" id="UP000252792">
    <property type="component" value="Unassembled WGS sequence"/>
</dbReference>
<proteinExistence type="predicted"/>
<reference evidence="2 3" key="1">
    <citation type="submission" date="2018-06" db="EMBL/GenBank/DDBJ databases">
        <title>Genomic Encyclopedia of Type Strains, Phase III (KMG-III): the genomes of soil and plant-associated and newly described type strains.</title>
        <authorList>
            <person name="Whitman W."/>
        </authorList>
    </citation>
    <scope>NUCLEOTIDE SEQUENCE [LARGE SCALE GENOMIC DNA]</scope>
    <source>
        <strain evidence="2 3">CECT 7377</strain>
    </source>
</reference>
<evidence type="ECO:0000256" key="1">
    <source>
        <dbReference type="SAM" id="SignalP"/>
    </source>
</evidence>
<protein>
    <submittedName>
        <fullName evidence="2">Uncharacterized protein DUF4892</fullName>
    </submittedName>
</protein>
<accession>A0A366JC89</accession>
<feature type="signal peptide" evidence="1">
    <location>
        <begin position="1"/>
        <end position="20"/>
    </location>
</feature>
<comment type="caution">
    <text evidence="2">The sequence shown here is derived from an EMBL/GenBank/DDBJ whole genome shotgun (WGS) entry which is preliminary data.</text>
</comment>
<dbReference type="EMBL" id="QNSE01000003">
    <property type="protein sequence ID" value="RBP84616.1"/>
    <property type="molecule type" value="Genomic_DNA"/>
</dbReference>
<name>A0A366JC89_9GAMM</name>
<gene>
    <name evidence="2" type="ORF">DFP80_10386</name>
</gene>